<proteinExistence type="predicted"/>
<dbReference type="PROSITE" id="PS51293">
    <property type="entry name" value="SANT"/>
    <property type="match status" value="1"/>
</dbReference>
<keyword evidence="9" id="KW-1185">Reference proteome</keyword>
<dbReference type="SUPFAM" id="SSF46689">
    <property type="entry name" value="Homeodomain-like"/>
    <property type="match status" value="1"/>
</dbReference>
<evidence type="ECO:0000256" key="3">
    <source>
        <dbReference type="ARBA" id="ARBA00023163"/>
    </source>
</evidence>
<name>A0AAD8W5K9_LOLMU</name>
<feature type="region of interest" description="Disordered" evidence="5">
    <location>
        <begin position="1"/>
        <end position="26"/>
    </location>
</feature>
<feature type="domain" description="SANT" evidence="7">
    <location>
        <begin position="2"/>
        <end position="58"/>
    </location>
</feature>
<dbReference type="GO" id="GO:0003700">
    <property type="term" value="F:DNA-binding transcription factor activity"/>
    <property type="evidence" value="ECO:0007669"/>
    <property type="project" value="InterPro"/>
</dbReference>
<evidence type="ECO:0000259" key="7">
    <source>
        <dbReference type="PROSITE" id="PS51293"/>
    </source>
</evidence>
<organism evidence="8 9">
    <name type="scientific">Lolium multiflorum</name>
    <name type="common">Italian ryegrass</name>
    <name type="synonym">Lolium perenne subsp. multiflorum</name>
    <dbReference type="NCBI Taxonomy" id="4521"/>
    <lineage>
        <taxon>Eukaryota</taxon>
        <taxon>Viridiplantae</taxon>
        <taxon>Streptophyta</taxon>
        <taxon>Embryophyta</taxon>
        <taxon>Tracheophyta</taxon>
        <taxon>Spermatophyta</taxon>
        <taxon>Magnoliopsida</taxon>
        <taxon>Liliopsida</taxon>
        <taxon>Poales</taxon>
        <taxon>Poaceae</taxon>
        <taxon>BOP clade</taxon>
        <taxon>Pooideae</taxon>
        <taxon>Poodae</taxon>
        <taxon>Poeae</taxon>
        <taxon>Poeae Chloroplast Group 2 (Poeae type)</taxon>
        <taxon>Loliodinae</taxon>
        <taxon>Loliinae</taxon>
        <taxon>Lolium</taxon>
    </lineage>
</organism>
<evidence type="ECO:0000256" key="1">
    <source>
        <dbReference type="ARBA" id="ARBA00004123"/>
    </source>
</evidence>
<feature type="compositionally biased region" description="Basic and acidic residues" evidence="5">
    <location>
        <begin position="11"/>
        <end position="26"/>
    </location>
</feature>
<dbReference type="InterPro" id="IPR009057">
    <property type="entry name" value="Homeodomain-like_sf"/>
</dbReference>
<dbReference type="InterPro" id="IPR044636">
    <property type="entry name" value="RADIALIS-like"/>
</dbReference>
<sequence length="93" mass="10030">MAASPEWSESENQRFERALATHDRDEPGRWERVAAAVGSGKTADDVRRHYDQLYVDVRNIEAGGAHSDSDSNRGGTAGTSNGGGNNGNRRAQT</sequence>
<dbReference type="AlphaFoldDB" id="A0AAD8W5K9"/>
<dbReference type="Gene3D" id="1.10.10.60">
    <property type="entry name" value="Homeodomain-like"/>
    <property type="match status" value="1"/>
</dbReference>
<feature type="region of interest" description="Disordered" evidence="5">
    <location>
        <begin position="62"/>
        <end position="93"/>
    </location>
</feature>
<dbReference type="PROSITE" id="PS50090">
    <property type="entry name" value="MYB_LIKE"/>
    <property type="match status" value="1"/>
</dbReference>
<keyword evidence="2" id="KW-0805">Transcription regulation</keyword>
<dbReference type="GO" id="GO:0005634">
    <property type="term" value="C:nucleus"/>
    <property type="evidence" value="ECO:0007669"/>
    <property type="project" value="UniProtKB-SubCell"/>
</dbReference>
<dbReference type="Pfam" id="PF23082">
    <property type="entry name" value="Myb_DNA-binding_2"/>
    <property type="match status" value="1"/>
</dbReference>
<dbReference type="FunFam" id="1.10.10.60:FF:000154">
    <property type="entry name" value="Transcription factor SRM1"/>
    <property type="match status" value="1"/>
</dbReference>
<evidence type="ECO:0000256" key="2">
    <source>
        <dbReference type="ARBA" id="ARBA00023015"/>
    </source>
</evidence>
<feature type="compositionally biased region" description="Gly residues" evidence="5">
    <location>
        <begin position="75"/>
        <end position="86"/>
    </location>
</feature>
<comment type="caution">
    <text evidence="8">The sequence shown here is derived from an EMBL/GenBank/DDBJ whole genome shotgun (WGS) entry which is preliminary data.</text>
</comment>
<evidence type="ECO:0000259" key="6">
    <source>
        <dbReference type="PROSITE" id="PS50090"/>
    </source>
</evidence>
<dbReference type="EMBL" id="JAUUTY010000004">
    <property type="protein sequence ID" value="KAK1641929.1"/>
    <property type="molecule type" value="Genomic_DNA"/>
</dbReference>
<protein>
    <submittedName>
        <fullName evidence="8">Uncharacterized protein</fullName>
    </submittedName>
</protein>
<evidence type="ECO:0000313" key="9">
    <source>
        <dbReference type="Proteomes" id="UP001231189"/>
    </source>
</evidence>
<keyword evidence="4" id="KW-0539">Nucleus</keyword>
<dbReference type="InterPro" id="IPR001005">
    <property type="entry name" value="SANT/Myb"/>
</dbReference>
<comment type="subcellular location">
    <subcellularLocation>
        <location evidence="1">Nucleus</location>
    </subcellularLocation>
</comment>
<dbReference type="CDD" id="cd00167">
    <property type="entry name" value="SANT"/>
    <property type="match status" value="1"/>
</dbReference>
<gene>
    <name evidence="8" type="ORF">QYE76_059734</name>
</gene>
<reference evidence="8" key="1">
    <citation type="submission" date="2023-07" db="EMBL/GenBank/DDBJ databases">
        <title>A chromosome-level genome assembly of Lolium multiflorum.</title>
        <authorList>
            <person name="Chen Y."/>
            <person name="Copetti D."/>
            <person name="Kolliker R."/>
            <person name="Studer B."/>
        </authorList>
    </citation>
    <scope>NUCLEOTIDE SEQUENCE</scope>
    <source>
        <strain evidence="8">02402/16</strain>
        <tissue evidence="8">Leaf</tissue>
    </source>
</reference>
<dbReference type="Proteomes" id="UP001231189">
    <property type="component" value="Unassembled WGS sequence"/>
</dbReference>
<evidence type="ECO:0000313" key="8">
    <source>
        <dbReference type="EMBL" id="KAK1641929.1"/>
    </source>
</evidence>
<feature type="domain" description="Myb-like" evidence="6">
    <location>
        <begin position="7"/>
        <end position="54"/>
    </location>
</feature>
<keyword evidence="3" id="KW-0804">Transcription</keyword>
<dbReference type="InterPro" id="IPR017884">
    <property type="entry name" value="SANT_dom"/>
</dbReference>
<evidence type="ECO:0000256" key="5">
    <source>
        <dbReference type="SAM" id="MobiDB-lite"/>
    </source>
</evidence>
<dbReference type="PANTHER" id="PTHR43952:SF70">
    <property type="entry name" value="MYB-LIKE DOMAIN-CONTAINING PROTEIN"/>
    <property type="match status" value="1"/>
</dbReference>
<accession>A0AAD8W5K9</accession>
<dbReference type="SMART" id="SM00717">
    <property type="entry name" value="SANT"/>
    <property type="match status" value="1"/>
</dbReference>
<evidence type="ECO:0000256" key="4">
    <source>
        <dbReference type="ARBA" id="ARBA00023242"/>
    </source>
</evidence>
<dbReference type="PANTHER" id="PTHR43952">
    <property type="entry name" value="MYB FAMILY TRANSCRIPTION FACTOR-RELATED"/>
    <property type="match status" value="1"/>
</dbReference>